<keyword evidence="5 6" id="KW-0472">Membrane</keyword>
<evidence type="ECO:0000313" key="8">
    <source>
        <dbReference type="Proteomes" id="UP000219972"/>
    </source>
</evidence>
<comment type="caution">
    <text evidence="7">The sequence shown here is derived from an EMBL/GenBank/DDBJ whole genome shotgun (WGS) entry which is preliminary data.</text>
</comment>
<keyword evidence="3 6" id="KW-0812">Transmembrane</keyword>
<feature type="transmembrane region" description="Helical" evidence="6">
    <location>
        <begin position="157"/>
        <end position="178"/>
    </location>
</feature>
<accession>A0ABX4IZC5</accession>
<dbReference type="PANTHER" id="PTHR31632:SF2">
    <property type="entry name" value="PLASMA MEMBRANE IRON PERMEASE"/>
    <property type="match status" value="1"/>
</dbReference>
<feature type="transmembrane region" description="Helical" evidence="6">
    <location>
        <begin position="82"/>
        <end position="104"/>
    </location>
</feature>
<comment type="similarity">
    <text evidence="2">Belongs to the oxidase-dependent Fe transporter (OFeT) (TC 9.A.10.1) family.</text>
</comment>
<proteinExistence type="inferred from homology"/>
<dbReference type="InterPro" id="IPR004923">
    <property type="entry name" value="FTR1/Fip1/EfeU"/>
</dbReference>
<keyword evidence="4 6" id="KW-1133">Transmembrane helix</keyword>
<feature type="transmembrane region" description="Helical" evidence="6">
    <location>
        <begin position="48"/>
        <end position="70"/>
    </location>
</feature>
<evidence type="ECO:0000256" key="4">
    <source>
        <dbReference type="ARBA" id="ARBA00022989"/>
    </source>
</evidence>
<feature type="transmembrane region" description="Helical" evidence="6">
    <location>
        <begin position="257"/>
        <end position="275"/>
    </location>
</feature>
<feature type="transmembrane region" description="Helical" evidence="6">
    <location>
        <begin position="20"/>
        <end position="36"/>
    </location>
</feature>
<feature type="transmembrane region" description="Helical" evidence="6">
    <location>
        <begin position="125"/>
        <end position="151"/>
    </location>
</feature>
<evidence type="ECO:0000313" key="7">
    <source>
        <dbReference type="EMBL" id="PDS47514.1"/>
    </source>
</evidence>
<evidence type="ECO:0000256" key="5">
    <source>
        <dbReference type="ARBA" id="ARBA00023136"/>
    </source>
</evidence>
<reference evidence="7 8" key="1">
    <citation type="submission" date="2017-09" db="EMBL/GenBank/DDBJ databases">
        <title>Comparative genomics of rhizobia isolated from Phaseolus vulgaris in China.</title>
        <authorList>
            <person name="Tong W."/>
        </authorList>
    </citation>
    <scope>NUCLEOTIDE SEQUENCE [LARGE SCALE GENOMIC DNA]</scope>
    <source>
        <strain evidence="7 8">Y27</strain>
    </source>
</reference>
<sequence>MNEGDYLQSFEIATVVWRESLEALLIVGILLAWSAREGPAARLRGTRWIAAGALVGIGCSAGLALVMISAADFLSGDGEDLLQLFLAALAAVLMLRMVFWMRAIERRPSGKLGGRAAIHARAGNWFGLAVLSALAVAREGAETVVFLYGLLSTSTGWHAGMVAASGAFGFLLAGVCFWSFKAGASVASMKAISRASQVLLLILGSGLTMIVVDKVISLGILPPMTSPLWDTAWLLDDSHGFGAFFAGLAGYRSRPELLPLVGLGFYWLVASLAYAPPFDREIPA</sequence>
<name>A0ABX4IZC5_9HYPH</name>
<feature type="transmembrane region" description="Helical" evidence="6">
    <location>
        <begin position="198"/>
        <end position="220"/>
    </location>
</feature>
<dbReference type="EMBL" id="NWSL01000043">
    <property type="protein sequence ID" value="PDS47514.1"/>
    <property type="molecule type" value="Genomic_DNA"/>
</dbReference>
<organism evidence="7 8">
    <name type="scientific">Rhizobium anhuiense</name>
    <dbReference type="NCBI Taxonomy" id="1184720"/>
    <lineage>
        <taxon>Bacteria</taxon>
        <taxon>Pseudomonadati</taxon>
        <taxon>Pseudomonadota</taxon>
        <taxon>Alphaproteobacteria</taxon>
        <taxon>Hyphomicrobiales</taxon>
        <taxon>Rhizobiaceae</taxon>
        <taxon>Rhizobium/Agrobacterium group</taxon>
        <taxon>Rhizobium</taxon>
    </lineage>
</organism>
<evidence type="ECO:0000256" key="3">
    <source>
        <dbReference type="ARBA" id="ARBA00022692"/>
    </source>
</evidence>
<keyword evidence="8" id="KW-1185">Reference proteome</keyword>
<dbReference type="RefSeq" id="WP_097545319.1">
    <property type="nucleotide sequence ID" value="NZ_NWSK01000037.1"/>
</dbReference>
<gene>
    <name evidence="7" type="ORF">CO662_34425</name>
</gene>
<evidence type="ECO:0000256" key="6">
    <source>
        <dbReference type="SAM" id="Phobius"/>
    </source>
</evidence>
<protein>
    <submittedName>
        <fullName evidence="7">Iron permease</fullName>
    </submittedName>
</protein>
<dbReference type="PANTHER" id="PTHR31632">
    <property type="entry name" value="IRON TRANSPORTER FTH1"/>
    <property type="match status" value="1"/>
</dbReference>
<dbReference type="Proteomes" id="UP000219972">
    <property type="component" value="Unassembled WGS sequence"/>
</dbReference>
<evidence type="ECO:0000256" key="2">
    <source>
        <dbReference type="ARBA" id="ARBA00008333"/>
    </source>
</evidence>
<dbReference type="Pfam" id="PF03239">
    <property type="entry name" value="FTR1"/>
    <property type="match status" value="1"/>
</dbReference>
<evidence type="ECO:0000256" key="1">
    <source>
        <dbReference type="ARBA" id="ARBA00004141"/>
    </source>
</evidence>
<comment type="subcellular location">
    <subcellularLocation>
        <location evidence="1">Membrane</location>
        <topology evidence="1">Multi-pass membrane protein</topology>
    </subcellularLocation>
</comment>